<dbReference type="Gene3D" id="1.10.10.10">
    <property type="entry name" value="Winged helix-like DNA-binding domain superfamily/Winged helix DNA-binding domain"/>
    <property type="match status" value="1"/>
</dbReference>
<dbReference type="RefSeq" id="WP_179728586.1">
    <property type="nucleotide sequence ID" value="NZ_BAABEF010000001.1"/>
</dbReference>
<feature type="modified residue" description="4-aspartylphosphate" evidence="6">
    <location>
        <position position="54"/>
    </location>
</feature>
<feature type="DNA-binding region" description="OmpR/PhoB-type" evidence="7">
    <location>
        <begin position="127"/>
        <end position="221"/>
    </location>
</feature>
<dbReference type="SMART" id="SM00862">
    <property type="entry name" value="Trans_reg_C"/>
    <property type="match status" value="1"/>
</dbReference>
<dbReference type="InterPro" id="IPR039420">
    <property type="entry name" value="WalR-like"/>
</dbReference>
<evidence type="ECO:0000256" key="6">
    <source>
        <dbReference type="PROSITE-ProRule" id="PRU00169"/>
    </source>
</evidence>
<dbReference type="SUPFAM" id="SSF52172">
    <property type="entry name" value="CheY-like"/>
    <property type="match status" value="1"/>
</dbReference>
<keyword evidence="1 6" id="KW-0597">Phosphoprotein</keyword>
<dbReference type="PANTHER" id="PTHR48111:SF21">
    <property type="entry name" value="DNA-BINDING DUAL MASTER TRANSCRIPTIONAL REGULATOR RPAA"/>
    <property type="match status" value="1"/>
</dbReference>
<accession>A0A852RFP9</accession>
<comment type="caution">
    <text evidence="10">The sequence shown here is derived from an EMBL/GenBank/DDBJ whole genome shotgun (WGS) entry which is preliminary data.</text>
</comment>
<evidence type="ECO:0000313" key="11">
    <source>
        <dbReference type="Proteomes" id="UP000582231"/>
    </source>
</evidence>
<dbReference type="SMART" id="SM00448">
    <property type="entry name" value="REC"/>
    <property type="match status" value="1"/>
</dbReference>
<evidence type="ECO:0000313" key="10">
    <source>
        <dbReference type="EMBL" id="NYD32401.1"/>
    </source>
</evidence>
<keyword evidence="2" id="KW-0902">Two-component regulatory system</keyword>
<dbReference type="CDD" id="cd17574">
    <property type="entry name" value="REC_OmpR"/>
    <property type="match status" value="1"/>
</dbReference>
<keyword evidence="5" id="KW-0804">Transcription</keyword>
<protein>
    <submittedName>
        <fullName evidence="10">DNA-binding response OmpR family regulator</fullName>
    </submittedName>
</protein>
<dbReference type="Gene3D" id="6.10.250.690">
    <property type="match status" value="1"/>
</dbReference>
<dbReference type="InterPro" id="IPR001867">
    <property type="entry name" value="OmpR/PhoB-type_DNA-bd"/>
</dbReference>
<evidence type="ECO:0000256" key="7">
    <source>
        <dbReference type="PROSITE-ProRule" id="PRU01091"/>
    </source>
</evidence>
<dbReference type="AlphaFoldDB" id="A0A852RFP9"/>
<keyword evidence="11" id="KW-1185">Reference proteome</keyword>
<dbReference type="Pfam" id="PF00072">
    <property type="entry name" value="Response_reg"/>
    <property type="match status" value="1"/>
</dbReference>
<sequence>MESPLVLLVEDDDDLRTTTRLVLESRGFRVVTAADGEAGWTTYLTQPVDLAVVDVVLPQLDGLRLTERIRADGDLPVLLLTARDLPRDQVVGFDAGADDYVVKPFDGDVLEARLRSLLRRRGGSAPARVVERDGLRVDVDGMTVERDGVPVELSATEFRLLTAFLDNAGIVLGRTRLLELVWGSATWGDPHVVDVTVQRLRAKIGAEQVVTVRGAGYKMARA</sequence>
<dbReference type="GO" id="GO:0006355">
    <property type="term" value="P:regulation of DNA-templated transcription"/>
    <property type="evidence" value="ECO:0007669"/>
    <property type="project" value="InterPro"/>
</dbReference>
<evidence type="ECO:0000256" key="2">
    <source>
        <dbReference type="ARBA" id="ARBA00023012"/>
    </source>
</evidence>
<dbReference type="GO" id="GO:0032993">
    <property type="term" value="C:protein-DNA complex"/>
    <property type="evidence" value="ECO:0007669"/>
    <property type="project" value="TreeGrafter"/>
</dbReference>
<name>A0A852RFP9_9ACTN</name>
<keyword evidence="3" id="KW-0805">Transcription regulation</keyword>
<dbReference type="InterPro" id="IPR036388">
    <property type="entry name" value="WH-like_DNA-bd_sf"/>
</dbReference>
<dbReference type="GO" id="GO:0000156">
    <property type="term" value="F:phosphorelay response regulator activity"/>
    <property type="evidence" value="ECO:0007669"/>
    <property type="project" value="TreeGrafter"/>
</dbReference>
<dbReference type="PROSITE" id="PS51755">
    <property type="entry name" value="OMPR_PHOB"/>
    <property type="match status" value="1"/>
</dbReference>
<dbReference type="GO" id="GO:0005829">
    <property type="term" value="C:cytosol"/>
    <property type="evidence" value="ECO:0007669"/>
    <property type="project" value="TreeGrafter"/>
</dbReference>
<evidence type="ECO:0000259" key="8">
    <source>
        <dbReference type="PROSITE" id="PS50110"/>
    </source>
</evidence>
<dbReference type="EMBL" id="JACCBF010000001">
    <property type="protein sequence ID" value="NYD32401.1"/>
    <property type="molecule type" value="Genomic_DNA"/>
</dbReference>
<dbReference type="InterPro" id="IPR001789">
    <property type="entry name" value="Sig_transdc_resp-reg_receiver"/>
</dbReference>
<evidence type="ECO:0000256" key="3">
    <source>
        <dbReference type="ARBA" id="ARBA00023015"/>
    </source>
</evidence>
<organism evidence="10 11">
    <name type="scientific">Nocardioides kongjuensis</name>
    <dbReference type="NCBI Taxonomy" id="349522"/>
    <lineage>
        <taxon>Bacteria</taxon>
        <taxon>Bacillati</taxon>
        <taxon>Actinomycetota</taxon>
        <taxon>Actinomycetes</taxon>
        <taxon>Propionibacteriales</taxon>
        <taxon>Nocardioidaceae</taxon>
        <taxon>Nocardioides</taxon>
    </lineage>
</organism>
<evidence type="ECO:0000259" key="9">
    <source>
        <dbReference type="PROSITE" id="PS51755"/>
    </source>
</evidence>
<dbReference type="GO" id="GO:0000976">
    <property type="term" value="F:transcription cis-regulatory region binding"/>
    <property type="evidence" value="ECO:0007669"/>
    <property type="project" value="TreeGrafter"/>
</dbReference>
<dbReference type="Pfam" id="PF00486">
    <property type="entry name" value="Trans_reg_C"/>
    <property type="match status" value="1"/>
</dbReference>
<evidence type="ECO:0000256" key="4">
    <source>
        <dbReference type="ARBA" id="ARBA00023125"/>
    </source>
</evidence>
<dbReference type="Proteomes" id="UP000582231">
    <property type="component" value="Unassembled WGS sequence"/>
</dbReference>
<evidence type="ECO:0000256" key="5">
    <source>
        <dbReference type="ARBA" id="ARBA00023163"/>
    </source>
</evidence>
<gene>
    <name evidence="10" type="ORF">BJ958_003947</name>
</gene>
<evidence type="ECO:0000256" key="1">
    <source>
        <dbReference type="ARBA" id="ARBA00022553"/>
    </source>
</evidence>
<proteinExistence type="predicted"/>
<feature type="domain" description="OmpR/PhoB-type" evidence="9">
    <location>
        <begin position="127"/>
        <end position="221"/>
    </location>
</feature>
<dbReference type="CDD" id="cd00383">
    <property type="entry name" value="trans_reg_C"/>
    <property type="match status" value="1"/>
</dbReference>
<dbReference type="Gene3D" id="3.40.50.2300">
    <property type="match status" value="1"/>
</dbReference>
<reference evidence="10 11" key="1">
    <citation type="submission" date="2020-07" db="EMBL/GenBank/DDBJ databases">
        <title>Sequencing the genomes of 1000 actinobacteria strains.</title>
        <authorList>
            <person name="Klenk H.-P."/>
        </authorList>
    </citation>
    <scope>NUCLEOTIDE SEQUENCE [LARGE SCALE GENOMIC DNA]</scope>
    <source>
        <strain evidence="10 11">DSM 19082</strain>
    </source>
</reference>
<dbReference type="InterPro" id="IPR011006">
    <property type="entry name" value="CheY-like_superfamily"/>
</dbReference>
<dbReference type="PANTHER" id="PTHR48111">
    <property type="entry name" value="REGULATOR OF RPOS"/>
    <property type="match status" value="1"/>
</dbReference>
<dbReference type="PROSITE" id="PS50110">
    <property type="entry name" value="RESPONSE_REGULATORY"/>
    <property type="match status" value="1"/>
</dbReference>
<feature type="domain" description="Response regulatory" evidence="8">
    <location>
        <begin position="5"/>
        <end position="118"/>
    </location>
</feature>
<keyword evidence="4 7" id="KW-0238">DNA-binding</keyword>